<feature type="domain" description="KIB1-4 beta-propeller" evidence="2">
    <location>
        <begin position="45"/>
        <end position="277"/>
    </location>
</feature>
<sequence>MEPGLQPTGASQGLALAHAPPQARRGVQDVRPSPRQGVHLASRSFRDDLRRSACLPLLQGYGWVVASAEVHGEDVVIINPFTQDVVEPSALDSICYRFQGVTFSSSAPTSPECVVFGTCSSHSGKYATVETWQPGEDAWSRLRLELEEPFHVAYNNPIYFRGEFYCLGRKGSLAVFSPSNKTWRALDKPEPIYTELNVFDDDHDGAKFCYLVELAGDLVSVFMRNAEEPPRVFKLDRTKMAWAGVEDIGGAALFLDYRALFGVVSPGAGNGKKIFFPRYSEDGKQAAFYDLETKMYHPAFYGLKQPMNCVWVVPNLKLDD</sequence>
<evidence type="ECO:0000259" key="2">
    <source>
        <dbReference type="Pfam" id="PF03478"/>
    </source>
</evidence>
<protein>
    <recommendedName>
        <fullName evidence="2">KIB1-4 beta-propeller domain-containing protein</fullName>
    </recommendedName>
</protein>
<proteinExistence type="predicted"/>
<evidence type="ECO:0000256" key="1">
    <source>
        <dbReference type="SAM" id="MobiDB-lite"/>
    </source>
</evidence>
<dbReference type="EMBL" id="CM009754">
    <property type="protein sequence ID" value="PUZ51726.1"/>
    <property type="molecule type" value="Genomic_DNA"/>
</dbReference>
<gene>
    <name evidence="3" type="ORF">GQ55_6G211900</name>
</gene>
<dbReference type="InterPro" id="IPR011043">
    <property type="entry name" value="Gal_Oxase/kelch_b-propeller"/>
</dbReference>
<evidence type="ECO:0000313" key="4">
    <source>
        <dbReference type="Proteomes" id="UP000244336"/>
    </source>
</evidence>
<organism evidence="3 4">
    <name type="scientific">Panicum hallii var. hallii</name>
    <dbReference type="NCBI Taxonomy" id="1504633"/>
    <lineage>
        <taxon>Eukaryota</taxon>
        <taxon>Viridiplantae</taxon>
        <taxon>Streptophyta</taxon>
        <taxon>Embryophyta</taxon>
        <taxon>Tracheophyta</taxon>
        <taxon>Spermatophyta</taxon>
        <taxon>Magnoliopsida</taxon>
        <taxon>Liliopsida</taxon>
        <taxon>Poales</taxon>
        <taxon>Poaceae</taxon>
        <taxon>PACMAD clade</taxon>
        <taxon>Panicoideae</taxon>
        <taxon>Panicodae</taxon>
        <taxon>Paniceae</taxon>
        <taxon>Panicinae</taxon>
        <taxon>Panicum</taxon>
        <taxon>Panicum sect. Panicum</taxon>
    </lineage>
</organism>
<reference evidence="3 4" key="1">
    <citation type="submission" date="2018-04" db="EMBL/GenBank/DDBJ databases">
        <title>WGS assembly of Panicum hallii var. hallii HAL2.</title>
        <authorList>
            <person name="Lovell J."/>
            <person name="Jenkins J."/>
            <person name="Lowry D."/>
            <person name="Mamidi S."/>
            <person name="Sreedasyam A."/>
            <person name="Weng X."/>
            <person name="Barry K."/>
            <person name="Bonette J."/>
            <person name="Campitelli B."/>
            <person name="Daum C."/>
            <person name="Gordon S."/>
            <person name="Gould B."/>
            <person name="Lipzen A."/>
            <person name="MacQueen A."/>
            <person name="Palacio-Mejia J."/>
            <person name="Plott C."/>
            <person name="Shakirov E."/>
            <person name="Shu S."/>
            <person name="Yoshinaga Y."/>
            <person name="Zane M."/>
            <person name="Rokhsar D."/>
            <person name="Grimwood J."/>
            <person name="Schmutz J."/>
            <person name="Juenger T."/>
        </authorList>
    </citation>
    <scope>NUCLEOTIDE SEQUENCE [LARGE SCALE GENOMIC DNA]</scope>
    <source>
        <strain evidence="4">cv. HAL2</strain>
    </source>
</reference>
<dbReference type="STRING" id="1504633.A0A2T7D828"/>
<dbReference type="OrthoDB" id="679467at2759"/>
<dbReference type="InterPro" id="IPR005174">
    <property type="entry name" value="KIB1-4_b-propeller"/>
</dbReference>
<dbReference type="Gramene" id="PUZ51726">
    <property type="protein sequence ID" value="PUZ51726"/>
    <property type="gene ID" value="GQ55_6G211900"/>
</dbReference>
<name>A0A2T7D828_9POAL</name>
<dbReference type="PANTHER" id="PTHR33127">
    <property type="entry name" value="TRANSMEMBRANE PROTEIN"/>
    <property type="match status" value="1"/>
</dbReference>
<dbReference type="Pfam" id="PF03478">
    <property type="entry name" value="Beta-prop_KIB1-4"/>
    <property type="match status" value="1"/>
</dbReference>
<dbReference type="PANTHER" id="PTHR33127:SF97">
    <property type="entry name" value="OS08G0448300 PROTEIN"/>
    <property type="match status" value="1"/>
</dbReference>
<evidence type="ECO:0000313" key="3">
    <source>
        <dbReference type="EMBL" id="PUZ51726.1"/>
    </source>
</evidence>
<keyword evidence="4" id="KW-1185">Reference proteome</keyword>
<accession>A0A2T7D828</accession>
<dbReference type="SUPFAM" id="SSF50965">
    <property type="entry name" value="Galactose oxidase, central domain"/>
    <property type="match status" value="1"/>
</dbReference>
<dbReference type="Proteomes" id="UP000244336">
    <property type="component" value="Chromosome 6"/>
</dbReference>
<feature type="region of interest" description="Disordered" evidence="1">
    <location>
        <begin position="1"/>
        <end position="38"/>
    </location>
</feature>
<dbReference type="AlphaFoldDB" id="A0A2T7D828"/>